<dbReference type="AlphaFoldDB" id="D7FRK0"/>
<keyword evidence="5" id="KW-0862">Zinc</keyword>
<dbReference type="InterPro" id="IPR013083">
    <property type="entry name" value="Znf_RING/FYVE/PHD"/>
</dbReference>
<evidence type="ECO:0000256" key="6">
    <source>
        <dbReference type="PROSITE-ProRule" id="PRU00175"/>
    </source>
</evidence>
<feature type="compositionally biased region" description="Gly residues" evidence="7">
    <location>
        <begin position="495"/>
        <end position="505"/>
    </location>
</feature>
<dbReference type="InParanoid" id="D7FRK0"/>
<feature type="compositionally biased region" description="Basic and acidic residues" evidence="7">
    <location>
        <begin position="471"/>
        <end position="481"/>
    </location>
</feature>
<dbReference type="InterPro" id="IPR039739">
    <property type="entry name" value="MAG2/RNF10"/>
</dbReference>
<name>D7FRK0_ECTSI</name>
<dbReference type="Gene3D" id="3.30.40.10">
    <property type="entry name" value="Zinc/RING finger domain, C3HC4 (zinc finger)"/>
    <property type="match status" value="1"/>
</dbReference>
<evidence type="ECO:0000313" key="10">
    <source>
        <dbReference type="Proteomes" id="UP000002630"/>
    </source>
</evidence>
<accession>D7FRK0</accession>
<feature type="region of interest" description="Disordered" evidence="7">
    <location>
        <begin position="184"/>
        <end position="213"/>
    </location>
</feature>
<evidence type="ECO:0000256" key="5">
    <source>
        <dbReference type="ARBA" id="ARBA00022833"/>
    </source>
</evidence>
<dbReference type="EMBL" id="FN649739">
    <property type="protein sequence ID" value="CBJ30791.1"/>
    <property type="molecule type" value="Genomic_DNA"/>
</dbReference>
<dbReference type="PROSITE" id="PS50089">
    <property type="entry name" value="ZF_RING_2"/>
    <property type="match status" value="1"/>
</dbReference>
<organism evidence="9 10">
    <name type="scientific">Ectocarpus siliculosus</name>
    <name type="common">Brown alga</name>
    <name type="synonym">Conferva siliculosa</name>
    <dbReference type="NCBI Taxonomy" id="2880"/>
    <lineage>
        <taxon>Eukaryota</taxon>
        <taxon>Sar</taxon>
        <taxon>Stramenopiles</taxon>
        <taxon>Ochrophyta</taxon>
        <taxon>PX clade</taxon>
        <taxon>Phaeophyceae</taxon>
        <taxon>Ectocarpales</taxon>
        <taxon>Ectocarpaceae</taxon>
        <taxon>Ectocarpus</taxon>
    </lineage>
</organism>
<feature type="region of interest" description="Disordered" evidence="7">
    <location>
        <begin position="63"/>
        <end position="125"/>
    </location>
</feature>
<dbReference type="SUPFAM" id="SSF57850">
    <property type="entry name" value="RING/U-box"/>
    <property type="match status" value="1"/>
</dbReference>
<protein>
    <recommendedName>
        <fullName evidence="8">RING-type domain-containing protein</fullName>
    </recommendedName>
</protein>
<feature type="region of interest" description="Disordered" evidence="7">
    <location>
        <begin position="432"/>
        <end position="559"/>
    </location>
</feature>
<evidence type="ECO:0000256" key="1">
    <source>
        <dbReference type="ARBA" id="ARBA00004496"/>
    </source>
</evidence>
<dbReference type="GO" id="GO:0008270">
    <property type="term" value="F:zinc ion binding"/>
    <property type="evidence" value="ECO:0007669"/>
    <property type="project" value="UniProtKB-KW"/>
</dbReference>
<dbReference type="STRING" id="2880.D7FRK0"/>
<feature type="compositionally biased region" description="Basic and acidic residues" evidence="7">
    <location>
        <begin position="110"/>
        <end position="121"/>
    </location>
</feature>
<feature type="region of interest" description="Disordered" evidence="7">
    <location>
        <begin position="298"/>
        <end position="325"/>
    </location>
</feature>
<feature type="compositionally biased region" description="Low complexity" evidence="7">
    <location>
        <begin position="515"/>
        <end position="530"/>
    </location>
</feature>
<keyword evidence="2" id="KW-0963">Cytoplasm</keyword>
<evidence type="ECO:0000256" key="2">
    <source>
        <dbReference type="ARBA" id="ARBA00022490"/>
    </source>
</evidence>
<evidence type="ECO:0000259" key="8">
    <source>
        <dbReference type="PROSITE" id="PS50089"/>
    </source>
</evidence>
<feature type="compositionally biased region" description="Acidic residues" evidence="7">
    <location>
        <begin position="198"/>
        <end position="213"/>
    </location>
</feature>
<sequence length="897" mass="89901">MSKEQFLQANFHFLLHNPAWSATTTTGDARSASPGLQEAFFDPDVLVDWDTVDTVRLFRRVSRRKQAVSPPPAVKVKPNPTPPATGTPPPPQGTSDASGCLSGAATAAAPKEEGGPAEREGVPPGFKGLTVLRAAAEEGVSWGSTSSSSGKKPTAAAAAAAAAATAAREASAAAESPLALAMSDGVQSRVASPSGDGAADDDGTQEDETGEEGDWTCPICLGVPVAPRVTKCGHGPFCLVCILRHLDGEASARCPLCFDKMQRNQLRRAACQDVRPYVPGGTASLLLLRRKRSSLVPVQSASDKGTASGVPGGATASIPGGGSGGGGAVDEGWAAAGGVCPAEGDGSERFSRLVRAAPSTLRDLAAAEQMALLSFRHSSIASGETEWVPYISQAQALVKAQLDRFAGVPPTTITAKTATSGLKPQERTAVGRGGLVASGSPAVDATPPGTKSISAETPPHGGGGGVSGGGRRVDSAQRVEADSSSPVGLENGAGTTVGRGSGGSSSGSLVVAPEAAQPSAKGSSSSDKPSLGTRSSSAAAGAHGGGGGGGGEGGGGPFRFFQSVDGQKAFLHPLDMRQLLEDAERGLPLPPRIDAKVLEVETVKLTPELRKRLPFLGHLPIHCDISFLEVDMLDLVSDETSRKFREDTQKRERKRRSRVAQEARLKKEEARLERDRADRIAAMRAFTVDLQGPTPGGAEEPPRQSPPPPPSNPNASSSEGSGDGAADSVHHAATTIVVGGGDASSAPSSSAGLGGVATDETAVAAGVSSAGAGGWSFARVTAMNGHFPTLKPDAGSSGSGSVGNNAAAGAWGGAASVTSTGSVPVGGSSAGGVWGGRGNGLLSSGAAALPTTAVRENRVVVVEGEGAAGPGGGGKKKGRKGKAVSLFSNAGVRGGSR</sequence>
<feature type="region of interest" description="Disordered" evidence="7">
    <location>
        <begin position="864"/>
        <end position="897"/>
    </location>
</feature>
<evidence type="ECO:0000313" key="9">
    <source>
        <dbReference type="EMBL" id="CBJ30791.1"/>
    </source>
</evidence>
<evidence type="ECO:0000256" key="7">
    <source>
        <dbReference type="SAM" id="MobiDB-lite"/>
    </source>
</evidence>
<feature type="compositionally biased region" description="Pro residues" evidence="7">
    <location>
        <begin position="69"/>
        <end position="92"/>
    </location>
</feature>
<dbReference type="OrthoDB" id="45152at2759"/>
<feature type="region of interest" description="Disordered" evidence="7">
    <location>
        <begin position="640"/>
        <end position="672"/>
    </location>
</feature>
<feature type="compositionally biased region" description="Basic and acidic residues" evidence="7">
    <location>
        <begin position="640"/>
        <end position="650"/>
    </location>
</feature>
<feature type="compositionally biased region" description="Low complexity" evidence="7">
    <location>
        <begin position="713"/>
        <end position="727"/>
    </location>
</feature>
<feature type="compositionally biased region" description="Basic and acidic residues" evidence="7">
    <location>
        <begin position="659"/>
        <end position="672"/>
    </location>
</feature>
<dbReference type="OMA" id="ASGETEW"/>
<evidence type="ECO:0000256" key="4">
    <source>
        <dbReference type="ARBA" id="ARBA00022771"/>
    </source>
</evidence>
<dbReference type="SMART" id="SM00184">
    <property type="entry name" value="RING"/>
    <property type="match status" value="1"/>
</dbReference>
<dbReference type="GO" id="GO:0005737">
    <property type="term" value="C:cytoplasm"/>
    <property type="evidence" value="ECO:0007669"/>
    <property type="project" value="UniProtKB-SubCell"/>
</dbReference>
<feature type="compositionally biased region" description="Gly residues" evidence="7">
    <location>
        <begin position="460"/>
        <end position="470"/>
    </location>
</feature>
<dbReference type="Pfam" id="PF00097">
    <property type="entry name" value="zf-C3HC4"/>
    <property type="match status" value="1"/>
</dbReference>
<reference evidence="9 10" key="1">
    <citation type="journal article" date="2010" name="Nature">
        <title>The Ectocarpus genome and the independent evolution of multicellularity in brown algae.</title>
        <authorList>
            <person name="Cock J.M."/>
            <person name="Sterck L."/>
            <person name="Rouze P."/>
            <person name="Scornet D."/>
            <person name="Allen A.E."/>
            <person name="Amoutzias G."/>
            <person name="Anthouard V."/>
            <person name="Artiguenave F."/>
            <person name="Aury J.M."/>
            <person name="Badger J.H."/>
            <person name="Beszteri B."/>
            <person name="Billiau K."/>
            <person name="Bonnet E."/>
            <person name="Bothwell J.H."/>
            <person name="Bowler C."/>
            <person name="Boyen C."/>
            <person name="Brownlee C."/>
            <person name="Carrano C.J."/>
            <person name="Charrier B."/>
            <person name="Cho G.Y."/>
            <person name="Coelho S.M."/>
            <person name="Collen J."/>
            <person name="Corre E."/>
            <person name="Da Silva C."/>
            <person name="Delage L."/>
            <person name="Delaroque N."/>
            <person name="Dittami S.M."/>
            <person name="Doulbeau S."/>
            <person name="Elias M."/>
            <person name="Farnham G."/>
            <person name="Gachon C.M."/>
            <person name="Gschloessl B."/>
            <person name="Heesch S."/>
            <person name="Jabbari K."/>
            <person name="Jubin C."/>
            <person name="Kawai H."/>
            <person name="Kimura K."/>
            <person name="Kloareg B."/>
            <person name="Kupper F.C."/>
            <person name="Lang D."/>
            <person name="Le Bail A."/>
            <person name="Leblanc C."/>
            <person name="Lerouge P."/>
            <person name="Lohr M."/>
            <person name="Lopez P.J."/>
            <person name="Martens C."/>
            <person name="Maumus F."/>
            <person name="Michel G."/>
            <person name="Miranda-Saavedra D."/>
            <person name="Morales J."/>
            <person name="Moreau H."/>
            <person name="Motomura T."/>
            <person name="Nagasato C."/>
            <person name="Napoli C.A."/>
            <person name="Nelson D.R."/>
            <person name="Nyvall-Collen P."/>
            <person name="Peters A.F."/>
            <person name="Pommier C."/>
            <person name="Potin P."/>
            <person name="Poulain J."/>
            <person name="Quesneville H."/>
            <person name="Read B."/>
            <person name="Rensing S.A."/>
            <person name="Ritter A."/>
            <person name="Rousvoal S."/>
            <person name="Samanta M."/>
            <person name="Samson G."/>
            <person name="Schroeder D.C."/>
            <person name="Segurens B."/>
            <person name="Strittmatter M."/>
            <person name="Tonon T."/>
            <person name="Tregear J.W."/>
            <person name="Valentin K."/>
            <person name="von Dassow P."/>
            <person name="Yamagishi T."/>
            <person name="Van de Peer Y."/>
            <person name="Wincker P."/>
        </authorList>
    </citation>
    <scope>NUCLEOTIDE SEQUENCE [LARGE SCALE GENOMIC DNA]</scope>
    <source>
        <strain evidence="10">Ec32 / CCAP1310/4</strain>
    </source>
</reference>
<evidence type="ECO:0000256" key="3">
    <source>
        <dbReference type="ARBA" id="ARBA00022723"/>
    </source>
</evidence>
<dbReference type="InterPro" id="IPR001841">
    <property type="entry name" value="Znf_RING"/>
</dbReference>
<feature type="compositionally biased region" description="Gly residues" evidence="7">
    <location>
        <begin position="542"/>
        <end position="557"/>
    </location>
</feature>
<dbReference type="GO" id="GO:0000976">
    <property type="term" value="F:transcription cis-regulatory region binding"/>
    <property type="evidence" value="ECO:0007669"/>
    <property type="project" value="TreeGrafter"/>
</dbReference>
<dbReference type="GO" id="GO:0045944">
    <property type="term" value="P:positive regulation of transcription by RNA polymerase II"/>
    <property type="evidence" value="ECO:0007669"/>
    <property type="project" value="TreeGrafter"/>
</dbReference>
<comment type="subcellular location">
    <subcellularLocation>
        <location evidence="1">Cytoplasm</location>
    </subcellularLocation>
</comment>
<dbReference type="InterPro" id="IPR018957">
    <property type="entry name" value="Znf_C3HC4_RING-type"/>
</dbReference>
<dbReference type="PANTHER" id="PTHR12983">
    <property type="entry name" value="RING FINGER 10 FAMILY MEMBER"/>
    <property type="match status" value="1"/>
</dbReference>
<feature type="region of interest" description="Disordered" evidence="7">
    <location>
        <begin position="689"/>
        <end position="727"/>
    </location>
</feature>
<dbReference type="eggNOG" id="KOG2164">
    <property type="taxonomic scope" value="Eukaryota"/>
</dbReference>
<keyword evidence="10" id="KW-1185">Reference proteome</keyword>
<dbReference type="EMBL" id="FN648393">
    <property type="protein sequence ID" value="CBJ30791.1"/>
    <property type="molecule type" value="Genomic_DNA"/>
</dbReference>
<dbReference type="Proteomes" id="UP000002630">
    <property type="component" value="Linkage Group LG14"/>
</dbReference>
<gene>
    <name evidence="9" type="ORF">Esi_0215_0039</name>
</gene>
<keyword evidence="3" id="KW-0479">Metal-binding</keyword>
<feature type="domain" description="RING-type" evidence="8">
    <location>
        <begin position="217"/>
        <end position="257"/>
    </location>
</feature>
<proteinExistence type="predicted"/>
<feature type="compositionally biased region" description="Pro residues" evidence="7">
    <location>
        <begin position="703"/>
        <end position="712"/>
    </location>
</feature>
<keyword evidence="4 6" id="KW-0863">Zinc-finger</keyword>
<dbReference type="PANTHER" id="PTHR12983:SF9">
    <property type="entry name" value="E3 UBIQUITIN-PROTEIN LIGASE RNF10"/>
    <property type="match status" value="1"/>
</dbReference>